<dbReference type="Gene3D" id="3.30.420.10">
    <property type="entry name" value="Ribonuclease H-like superfamily/Ribonuclease H"/>
    <property type="match status" value="1"/>
</dbReference>
<protein>
    <recommendedName>
        <fullName evidence="3">Tc1-like transposase DDE domain-containing protein</fullName>
    </recommendedName>
</protein>
<sequence>MENIIRERGLWPLNGLNAQCEGFKCEAGKTDCCCRRLLFTQPDFENQKSHLEEFITAQGHICDFYPKYHCELNFIEQYWGAAKLIYRTSPKTQDMKEMEENVKNSLDDVPLLQIRRYANRAARFISAYGQGLSGPEAAWANRKYHGHRSLPPDMAAKLKKEHEKKYGT</sequence>
<dbReference type="AlphaFoldDB" id="A0A067TQP8"/>
<dbReference type="EMBL" id="KL142370">
    <property type="protein sequence ID" value="KDR82254.1"/>
    <property type="molecule type" value="Genomic_DNA"/>
</dbReference>
<proteinExistence type="predicted"/>
<gene>
    <name evidence="1" type="ORF">GALMADRAFT_59781</name>
</gene>
<evidence type="ECO:0000313" key="2">
    <source>
        <dbReference type="Proteomes" id="UP000027222"/>
    </source>
</evidence>
<accession>A0A067TQP8</accession>
<organism evidence="1 2">
    <name type="scientific">Galerina marginata (strain CBS 339.88)</name>
    <dbReference type="NCBI Taxonomy" id="685588"/>
    <lineage>
        <taxon>Eukaryota</taxon>
        <taxon>Fungi</taxon>
        <taxon>Dikarya</taxon>
        <taxon>Basidiomycota</taxon>
        <taxon>Agaricomycotina</taxon>
        <taxon>Agaricomycetes</taxon>
        <taxon>Agaricomycetidae</taxon>
        <taxon>Agaricales</taxon>
        <taxon>Agaricineae</taxon>
        <taxon>Strophariaceae</taxon>
        <taxon>Galerina</taxon>
    </lineage>
</organism>
<dbReference type="STRING" id="685588.A0A067TQP8"/>
<dbReference type="InterPro" id="IPR036397">
    <property type="entry name" value="RNaseH_sf"/>
</dbReference>
<dbReference type="HOGENOM" id="CLU_005726_0_1_1"/>
<dbReference type="PANTHER" id="PTHR35871">
    <property type="entry name" value="EXPRESSED PROTEIN"/>
    <property type="match status" value="1"/>
</dbReference>
<dbReference type="OrthoDB" id="2416294at2759"/>
<evidence type="ECO:0008006" key="3">
    <source>
        <dbReference type="Google" id="ProtNLM"/>
    </source>
</evidence>
<dbReference type="PANTHER" id="PTHR35871:SF1">
    <property type="entry name" value="CXC1-LIKE CYSTEINE CLUSTER ASSOCIATED WITH KDZ TRANSPOSASES DOMAIN-CONTAINING PROTEIN"/>
    <property type="match status" value="1"/>
</dbReference>
<dbReference type="Proteomes" id="UP000027222">
    <property type="component" value="Unassembled WGS sequence"/>
</dbReference>
<evidence type="ECO:0000313" key="1">
    <source>
        <dbReference type="EMBL" id="KDR82254.1"/>
    </source>
</evidence>
<keyword evidence="2" id="KW-1185">Reference proteome</keyword>
<reference evidence="2" key="1">
    <citation type="journal article" date="2014" name="Proc. Natl. Acad. Sci. U.S.A.">
        <title>Extensive sampling of basidiomycete genomes demonstrates inadequacy of the white-rot/brown-rot paradigm for wood decay fungi.</title>
        <authorList>
            <person name="Riley R."/>
            <person name="Salamov A.A."/>
            <person name="Brown D.W."/>
            <person name="Nagy L.G."/>
            <person name="Floudas D."/>
            <person name="Held B.W."/>
            <person name="Levasseur A."/>
            <person name="Lombard V."/>
            <person name="Morin E."/>
            <person name="Otillar R."/>
            <person name="Lindquist E.A."/>
            <person name="Sun H."/>
            <person name="LaButti K.M."/>
            <person name="Schmutz J."/>
            <person name="Jabbour D."/>
            <person name="Luo H."/>
            <person name="Baker S.E."/>
            <person name="Pisabarro A.G."/>
            <person name="Walton J.D."/>
            <person name="Blanchette R.A."/>
            <person name="Henrissat B."/>
            <person name="Martin F."/>
            <person name="Cullen D."/>
            <person name="Hibbett D.S."/>
            <person name="Grigoriev I.V."/>
        </authorList>
    </citation>
    <scope>NUCLEOTIDE SEQUENCE [LARGE SCALE GENOMIC DNA]</scope>
    <source>
        <strain evidence="2">CBS 339.88</strain>
    </source>
</reference>
<dbReference type="GO" id="GO:0003676">
    <property type="term" value="F:nucleic acid binding"/>
    <property type="evidence" value="ECO:0007669"/>
    <property type="project" value="InterPro"/>
</dbReference>
<name>A0A067TQP8_GALM3</name>